<dbReference type="GeneID" id="18168136"/>
<name>G3JIW7_CORMM</name>
<evidence type="ECO:0000313" key="1">
    <source>
        <dbReference type="EMBL" id="EGX91961.1"/>
    </source>
</evidence>
<dbReference type="InParanoid" id="G3JIW7"/>
<evidence type="ECO:0000313" key="2">
    <source>
        <dbReference type="Proteomes" id="UP000001610"/>
    </source>
</evidence>
<accession>G3JIW7</accession>
<keyword evidence="2" id="KW-1185">Reference proteome</keyword>
<dbReference type="RefSeq" id="XP_006671325.1">
    <property type="nucleotide sequence ID" value="XM_006671262.1"/>
</dbReference>
<organism evidence="1 2">
    <name type="scientific">Cordyceps militaris (strain CM01)</name>
    <name type="common">Caterpillar fungus</name>
    <dbReference type="NCBI Taxonomy" id="983644"/>
    <lineage>
        <taxon>Eukaryota</taxon>
        <taxon>Fungi</taxon>
        <taxon>Dikarya</taxon>
        <taxon>Ascomycota</taxon>
        <taxon>Pezizomycotina</taxon>
        <taxon>Sordariomycetes</taxon>
        <taxon>Hypocreomycetidae</taxon>
        <taxon>Hypocreales</taxon>
        <taxon>Cordycipitaceae</taxon>
        <taxon>Cordyceps</taxon>
    </lineage>
</organism>
<protein>
    <submittedName>
        <fullName evidence="1">Uncharacterized protein</fullName>
    </submittedName>
</protein>
<reference evidence="1 2" key="1">
    <citation type="journal article" date="2011" name="Genome Biol.">
        <title>Genome sequence of the insect pathogenic fungus Cordyceps militaris, a valued traditional Chinese medicine.</title>
        <authorList>
            <person name="Zheng P."/>
            <person name="Xia Y."/>
            <person name="Xiao G."/>
            <person name="Xiong C."/>
            <person name="Hu X."/>
            <person name="Zhang S."/>
            <person name="Zheng H."/>
            <person name="Huang Y."/>
            <person name="Zhou Y."/>
            <person name="Wang S."/>
            <person name="Zhao G.P."/>
            <person name="Liu X."/>
            <person name="St Leger R.J."/>
            <person name="Wang C."/>
        </authorList>
    </citation>
    <scope>NUCLEOTIDE SEQUENCE [LARGE SCALE GENOMIC DNA]</scope>
    <source>
        <strain evidence="1 2">CM01</strain>
    </source>
</reference>
<dbReference type="KEGG" id="cmt:CCM_06121"/>
<dbReference type="Proteomes" id="UP000001610">
    <property type="component" value="Unassembled WGS sequence"/>
</dbReference>
<dbReference type="VEuPathDB" id="FungiDB:CCM_06121"/>
<dbReference type="AlphaFoldDB" id="G3JIW7"/>
<dbReference type="HOGENOM" id="CLU_2359658_0_0_1"/>
<dbReference type="EMBL" id="JH126402">
    <property type="protein sequence ID" value="EGX91961.1"/>
    <property type="molecule type" value="Genomic_DNA"/>
</dbReference>
<sequence>MISTWPLQSWPRAQVVGSQLGRIEPFKLNNSSSNPPVPRCAVARSLFQTSFTMHDSSDYNYATPISGSQRGMSPLAMSFANSKNALQVTGQKRVEM</sequence>
<proteinExistence type="predicted"/>
<gene>
    <name evidence="1" type="ORF">CCM_06121</name>
</gene>